<dbReference type="InterPro" id="IPR013783">
    <property type="entry name" value="Ig-like_fold"/>
</dbReference>
<dbReference type="PROSITE" id="PS50835">
    <property type="entry name" value="IG_LIKE"/>
    <property type="match status" value="1"/>
</dbReference>
<keyword evidence="10" id="KW-1185">Reference proteome</keyword>
<evidence type="ECO:0000256" key="2">
    <source>
        <dbReference type="ARBA" id="ARBA00009564"/>
    </source>
</evidence>
<dbReference type="GeneTree" id="ENSGT00940000165013"/>
<organism evidence="9 10">
    <name type="scientific">Haplochromis burtoni</name>
    <name type="common">Burton's mouthbrooder</name>
    <name type="synonym">Chromis burtoni</name>
    <dbReference type="NCBI Taxonomy" id="8153"/>
    <lineage>
        <taxon>Eukaryota</taxon>
        <taxon>Metazoa</taxon>
        <taxon>Chordata</taxon>
        <taxon>Craniata</taxon>
        <taxon>Vertebrata</taxon>
        <taxon>Euteleostomi</taxon>
        <taxon>Actinopterygii</taxon>
        <taxon>Neopterygii</taxon>
        <taxon>Teleostei</taxon>
        <taxon>Neoteleostei</taxon>
        <taxon>Acanthomorphata</taxon>
        <taxon>Ovalentaria</taxon>
        <taxon>Cichlomorphae</taxon>
        <taxon>Cichliformes</taxon>
        <taxon>Cichlidae</taxon>
        <taxon>African cichlids</taxon>
        <taxon>Pseudocrenilabrinae</taxon>
        <taxon>Haplochromini</taxon>
        <taxon>Haplochromis</taxon>
    </lineage>
</organism>
<dbReference type="OMA" id="FNQDWHF"/>
<dbReference type="PROSITE" id="PS00290">
    <property type="entry name" value="IG_MHC"/>
    <property type="match status" value="1"/>
</dbReference>
<dbReference type="Pfam" id="PF07654">
    <property type="entry name" value="C1-set"/>
    <property type="match status" value="1"/>
</dbReference>
<evidence type="ECO:0000256" key="6">
    <source>
        <dbReference type="ARBA" id="ARBA00022859"/>
    </source>
</evidence>
<dbReference type="InterPro" id="IPR007110">
    <property type="entry name" value="Ig-like_dom"/>
</dbReference>
<evidence type="ECO:0000256" key="1">
    <source>
        <dbReference type="ARBA" id="ARBA00004613"/>
    </source>
</evidence>
<dbReference type="SMART" id="SM00407">
    <property type="entry name" value="IGc1"/>
    <property type="match status" value="1"/>
</dbReference>
<comment type="similarity">
    <text evidence="2">Belongs to the beta-2-microglobulin family.</text>
</comment>
<dbReference type="GO" id="GO:0002474">
    <property type="term" value="P:antigen processing and presentation of peptide antigen via MHC class I"/>
    <property type="evidence" value="ECO:0007669"/>
    <property type="project" value="UniProtKB-KW"/>
</dbReference>
<dbReference type="GO" id="GO:0042612">
    <property type="term" value="C:MHC class I protein complex"/>
    <property type="evidence" value="ECO:0007669"/>
    <property type="project" value="UniProtKB-KW"/>
</dbReference>
<dbReference type="Ensembl" id="ENSHBUT00000024120.1">
    <property type="protein sequence ID" value="ENSHBUP00000015757.1"/>
    <property type="gene ID" value="ENSHBUG00000017660.1"/>
</dbReference>
<protein>
    <recommendedName>
        <fullName evidence="3">Beta-2-microglobulin</fullName>
    </recommendedName>
</protein>
<reference evidence="9" key="2">
    <citation type="submission" date="2025-09" db="UniProtKB">
        <authorList>
            <consortium name="Ensembl"/>
        </authorList>
    </citation>
    <scope>IDENTIFICATION</scope>
</reference>
<sequence>MIGPCGCGLSYSARISSRAPPFYFIPASRARETNSSQQDLRLQRENMKAVLCLAVIAAVYCAVEAKYSPPKTQVYSRNPGKYGEENVLICHVSDFHPPDITITLLKNGAEIPGAKQTDLVFNQDWHFHLTKHVAFTPKEGENYACKVTHGTQEPKTFGWESNM</sequence>
<accession>A0A3Q3C7K6</accession>
<dbReference type="GO" id="GO:0005576">
    <property type="term" value="C:extracellular region"/>
    <property type="evidence" value="ECO:0007669"/>
    <property type="project" value="UniProtKB-SubCell"/>
</dbReference>
<evidence type="ECO:0000256" key="7">
    <source>
        <dbReference type="ARBA" id="ARBA00023319"/>
    </source>
</evidence>
<dbReference type="InterPro" id="IPR036179">
    <property type="entry name" value="Ig-like_dom_sf"/>
</dbReference>
<dbReference type="GO" id="GO:0010038">
    <property type="term" value="P:response to metal ion"/>
    <property type="evidence" value="ECO:0007669"/>
    <property type="project" value="UniProtKB-ARBA"/>
</dbReference>
<keyword evidence="7" id="KW-0393">Immunoglobulin domain</keyword>
<dbReference type="PANTHER" id="PTHR19944:SF62">
    <property type="entry name" value="BETA-2-MICROGLOBULIN"/>
    <property type="match status" value="1"/>
</dbReference>
<dbReference type="PANTHER" id="PTHR19944">
    <property type="entry name" value="MHC CLASS II-RELATED"/>
    <property type="match status" value="1"/>
</dbReference>
<evidence type="ECO:0000313" key="9">
    <source>
        <dbReference type="Ensembl" id="ENSHBUP00000015757.1"/>
    </source>
</evidence>
<name>A0A3Q3C7K6_HAPBU</name>
<evidence type="ECO:0000256" key="5">
    <source>
        <dbReference type="ARBA" id="ARBA00022525"/>
    </source>
</evidence>
<dbReference type="FunFam" id="2.60.40.10:FF:001005">
    <property type="entry name" value="Beta-2-microglobulin"/>
    <property type="match status" value="1"/>
</dbReference>
<keyword evidence="6" id="KW-0391">Immunity</keyword>
<evidence type="ECO:0000259" key="8">
    <source>
        <dbReference type="PROSITE" id="PS50835"/>
    </source>
</evidence>
<dbReference type="InterPro" id="IPR003597">
    <property type="entry name" value="Ig_C1-set"/>
</dbReference>
<dbReference type="SUPFAM" id="SSF48726">
    <property type="entry name" value="Immunoglobulin"/>
    <property type="match status" value="1"/>
</dbReference>
<feature type="domain" description="Ig-like" evidence="8">
    <location>
        <begin position="69"/>
        <end position="158"/>
    </location>
</feature>
<keyword evidence="4" id="KW-0490">MHC I</keyword>
<comment type="subcellular location">
    <subcellularLocation>
        <location evidence="1">Secreted</location>
    </subcellularLocation>
</comment>
<keyword evidence="5" id="KW-0964">Secreted</keyword>
<evidence type="ECO:0000313" key="10">
    <source>
        <dbReference type="Proteomes" id="UP000264840"/>
    </source>
</evidence>
<dbReference type="InterPro" id="IPR003006">
    <property type="entry name" value="Ig/MHC_CS"/>
</dbReference>
<reference evidence="9" key="1">
    <citation type="submission" date="2025-08" db="UniProtKB">
        <authorList>
            <consortium name="Ensembl"/>
        </authorList>
    </citation>
    <scope>IDENTIFICATION</scope>
</reference>
<dbReference type="Gene3D" id="2.60.40.10">
    <property type="entry name" value="Immunoglobulins"/>
    <property type="match status" value="1"/>
</dbReference>
<dbReference type="AlphaFoldDB" id="A0A3Q3C7K6"/>
<dbReference type="STRING" id="8153.ENSHBUP00000015757"/>
<evidence type="ECO:0000256" key="3">
    <source>
        <dbReference type="ARBA" id="ARBA00018767"/>
    </source>
</evidence>
<evidence type="ECO:0000256" key="4">
    <source>
        <dbReference type="ARBA" id="ARBA00022451"/>
    </source>
</evidence>
<dbReference type="Proteomes" id="UP000264840">
    <property type="component" value="Unplaced"/>
</dbReference>
<dbReference type="InterPro" id="IPR050160">
    <property type="entry name" value="MHC/Immunoglobulin"/>
</dbReference>
<proteinExistence type="inferred from homology"/>